<dbReference type="RefSeq" id="WP_006361418.1">
    <property type="nucleotide sequence ID" value="NZ_GG700630.1"/>
</dbReference>
<reference evidence="9" key="1">
    <citation type="submission" date="2009-10" db="EMBL/GenBank/DDBJ databases">
        <authorList>
            <person name="Weinstock G."/>
            <person name="Sodergren E."/>
            <person name="Clifton S."/>
            <person name="Fulton L."/>
            <person name="Fulton B."/>
            <person name="Courtney L."/>
            <person name="Fronick C."/>
            <person name="Harrison M."/>
            <person name="Strong C."/>
            <person name="Farmer C."/>
            <person name="Delahaunty K."/>
            <person name="Markovic C."/>
            <person name="Hall O."/>
            <person name="Minx P."/>
            <person name="Tomlinson C."/>
            <person name="Mitreva M."/>
            <person name="Nelson J."/>
            <person name="Hou S."/>
            <person name="Wollam A."/>
            <person name="Pepin K.H."/>
            <person name="Johnson M."/>
            <person name="Bhonagiri V."/>
            <person name="Nash W.E."/>
            <person name="Warren W."/>
            <person name="Chinwalla A."/>
            <person name="Mardis E.R."/>
            <person name="Wilson R.K."/>
        </authorList>
    </citation>
    <scope>NUCLEOTIDE SEQUENCE [LARGE SCALE GENOMIC DNA]</scope>
    <source>
        <strain evidence="9">ATCC 700122</strain>
    </source>
</reference>
<comment type="caution">
    <text evidence="9">The sequence shown here is derived from an EMBL/GenBank/DDBJ whole genome shotgun (WGS) entry which is preliminary data.</text>
</comment>
<protein>
    <submittedName>
        <fullName evidence="9">1,4-dihydroxy-2-naphthoate octaprenyltransferase</fullName>
    </submittedName>
</protein>
<dbReference type="InterPro" id="IPR044878">
    <property type="entry name" value="UbiA_sf"/>
</dbReference>
<evidence type="ECO:0000256" key="8">
    <source>
        <dbReference type="SAM" id="Phobius"/>
    </source>
</evidence>
<evidence type="ECO:0000256" key="7">
    <source>
        <dbReference type="ARBA" id="ARBA00023136"/>
    </source>
</evidence>
<feature type="transmembrane region" description="Helical" evidence="8">
    <location>
        <begin position="110"/>
        <end position="143"/>
    </location>
</feature>
<accession>D0WEE4</accession>
<comment type="pathway">
    <text evidence="2">Quinol/quinone metabolism; menaquinone biosynthesis.</text>
</comment>
<dbReference type="STRING" id="649764.HMPREF0762_00174"/>
<dbReference type="PANTHER" id="PTHR13929:SF0">
    <property type="entry name" value="UBIA PRENYLTRANSFERASE DOMAIN-CONTAINING PROTEIN 1"/>
    <property type="match status" value="1"/>
</dbReference>
<feature type="transmembrane region" description="Helical" evidence="8">
    <location>
        <begin position="182"/>
        <end position="200"/>
    </location>
</feature>
<evidence type="ECO:0000313" key="10">
    <source>
        <dbReference type="Proteomes" id="UP000006001"/>
    </source>
</evidence>
<sequence>MRQSDARFEPFTPKLMWQEAAPHTWPAAIIPVLLAVALCAGPTAHIDVITVNVLLAICVLMQASVNTFNDYYDYIKGADTVENSSDDASDAIFVHCNIDPKSGLAFAVGLLVTAFALGIYIIAIAGAVPFAIALVGAFFVAAYSAGKTPLSYYPVGEAVSGFVMGGLITLACAYVLSGTLDSSVLLYALPCIIGIGLIMMTNNTCDIEKDIDAHRRTLPVVLGRQRAVKAYHALLALWVSCLIVLSFAHARASGYDFADALAAGLITIPATLLIAYPTFRAIGVNPLIARTRDAAMPQILNLNVTLGLGYIVTLLMPSVFSIGWF</sequence>
<keyword evidence="5 8" id="KW-0812">Transmembrane</keyword>
<dbReference type="Gene3D" id="1.10.357.140">
    <property type="entry name" value="UbiA prenyltransferase"/>
    <property type="match status" value="1"/>
</dbReference>
<proteinExistence type="predicted"/>
<feature type="transmembrane region" description="Helical" evidence="8">
    <location>
        <begin position="230"/>
        <end position="248"/>
    </location>
</feature>
<dbReference type="EMBL" id="ACUX02000004">
    <property type="protein sequence ID" value="EEZ62082.1"/>
    <property type="molecule type" value="Genomic_DNA"/>
</dbReference>
<dbReference type="GeneID" id="85006844"/>
<dbReference type="HOGENOM" id="CLU_043611_3_0_11"/>
<dbReference type="GO" id="GO:0042371">
    <property type="term" value="P:vitamin K biosynthetic process"/>
    <property type="evidence" value="ECO:0007669"/>
    <property type="project" value="TreeGrafter"/>
</dbReference>
<dbReference type="OrthoDB" id="9767568at2"/>
<dbReference type="Proteomes" id="UP000006001">
    <property type="component" value="Unassembled WGS sequence"/>
</dbReference>
<evidence type="ECO:0000256" key="2">
    <source>
        <dbReference type="ARBA" id="ARBA00004863"/>
    </source>
</evidence>
<feature type="transmembrane region" description="Helical" evidence="8">
    <location>
        <begin position="260"/>
        <end position="279"/>
    </location>
</feature>
<keyword evidence="3" id="KW-0474">Menaquinone biosynthesis</keyword>
<evidence type="ECO:0000256" key="3">
    <source>
        <dbReference type="ARBA" id="ARBA00022428"/>
    </source>
</evidence>
<dbReference type="GO" id="GO:0009234">
    <property type="term" value="P:menaquinone biosynthetic process"/>
    <property type="evidence" value="ECO:0007669"/>
    <property type="project" value="UniProtKB-UniPathway"/>
</dbReference>
<dbReference type="GO" id="GO:0004659">
    <property type="term" value="F:prenyltransferase activity"/>
    <property type="evidence" value="ECO:0007669"/>
    <property type="project" value="InterPro"/>
</dbReference>
<feature type="transmembrane region" description="Helical" evidence="8">
    <location>
        <begin position="48"/>
        <end position="65"/>
    </location>
</feature>
<evidence type="ECO:0000256" key="1">
    <source>
        <dbReference type="ARBA" id="ARBA00004141"/>
    </source>
</evidence>
<feature type="transmembrane region" description="Helical" evidence="8">
    <location>
        <begin position="20"/>
        <end position="41"/>
    </location>
</feature>
<dbReference type="UniPathway" id="UPA00079"/>
<keyword evidence="10" id="KW-1185">Reference proteome</keyword>
<evidence type="ECO:0000256" key="4">
    <source>
        <dbReference type="ARBA" id="ARBA00022679"/>
    </source>
</evidence>
<name>D0WEE4_SLAES</name>
<feature type="transmembrane region" description="Helical" evidence="8">
    <location>
        <begin position="155"/>
        <end position="176"/>
    </location>
</feature>
<dbReference type="AlphaFoldDB" id="D0WEE4"/>
<dbReference type="eggNOG" id="COG1575">
    <property type="taxonomic scope" value="Bacteria"/>
</dbReference>
<dbReference type="InterPro" id="IPR026046">
    <property type="entry name" value="UBIAD1"/>
</dbReference>
<evidence type="ECO:0000313" key="9">
    <source>
        <dbReference type="EMBL" id="EEZ62082.1"/>
    </source>
</evidence>
<dbReference type="Pfam" id="PF01040">
    <property type="entry name" value="UbiA"/>
    <property type="match status" value="1"/>
</dbReference>
<dbReference type="GO" id="GO:0016020">
    <property type="term" value="C:membrane"/>
    <property type="evidence" value="ECO:0007669"/>
    <property type="project" value="UniProtKB-SubCell"/>
</dbReference>
<dbReference type="InterPro" id="IPR000537">
    <property type="entry name" value="UbiA_prenyltransferase"/>
</dbReference>
<evidence type="ECO:0000256" key="6">
    <source>
        <dbReference type="ARBA" id="ARBA00022989"/>
    </source>
</evidence>
<organism evidence="9 10">
    <name type="scientific">Slackia exigua (strain ATCC 700122 / DSM 15923 / CIP 105133 / JCM 11022 / KCTC 5966 / S-7)</name>
    <dbReference type="NCBI Taxonomy" id="649764"/>
    <lineage>
        <taxon>Bacteria</taxon>
        <taxon>Bacillati</taxon>
        <taxon>Actinomycetota</taxon>
        <taxon>Coriobacteriia</taxon>
        <taxon>Eggerthellales</taxon>
        <taxon>Eggerthellaceae</taxon>
        <taxon>Slackia</taxon>
    </lineage>
</organism>
<keyword evidence="7 8" id="KW-0472">Membrane</keyword>
<feature type="transmembrane region" description="Helical" evidence="8">
    <location>
        <begin position="300"/>
        <end position="324"/>
    </location>
</feature>
<gene>
    <name evidence="9" type="ORF">HMPREF0762_00174</name>
</gene>
<dbReference type="PANTHER" id="PTHR13929">
    <property type="entry name" value="1,4-DIHYDROXY-2-NAPHTHOATE OCTAPRENYLTRANSFERASE"/>
    <property type="match status" value="1"/>
</dbReference>
<comment type="subcellular location">
    <subcellularLocation>
        <location evidence="1">Membrane</location>
        <topology evidence="1">Multi-pass membrane protein</topology>
    </subcellularLocation>
</comment>
<evidence type="ECO:0000256" key="5">
    <source>
        <dbReference type="ARBA" id="ARBA00022692"/>
    </source>
</evidence>
<keyword evidence="6 8" id="KW-1133">Transmembrane helix</keyword>
<keyword evidence="4" id="KW-0808">Transferase</keyword>
<dbReference type="CDD" id="cd13962">
    <property type="entry name" value="PT_UbiA_UBIAD1"/>
    <property type="match status" value="1"/>
</dbReference>